<dbReference type="RefSeq" id="WP_219874820.1">
    <property type="nucleotide sequence ID" value="NZ_JAHZIJ010000026.1"/>
</dbReference>
<reference evidence="3 4" key="1">
    <citation type="submission" date="2021-07" db="EMBL/GenBank/DDBJ databases">
        <title>Paenibacillus radiodurans sp. nov., isolated from the southeastern edge of Tengger Desert.</title>
        <authorList>
            <person name="Zhang G."/>
        </authorList>
    </citation>
    <scope>NUCLEOTIDE SEQUENCE [LARGE SCALE GENOMIC DNA]</scope>
    <source>
        <strain evidence="3 4">DT7-4</strain>
    </source>
</reference>
<feature type="compositionally biased region" description="Low complexity" evidence="2">
    <location>
        <begin position="114"/>
        <end position="125"/>
    </location>
</feature>
<keyword evidence="1" id="KW-0175">Coiled coil</keyword>
<feature type="compositionally biased region" description="Polar residues" evidence="2">
    <location>
        <begin position="99"/>
        <end position="112"/>
    </location>
</feature>
<dbReference type="Proteomes" id="UP000812277">
    <property type="component" value="Unassembled WGS sequence"/>
</dbReference>
<accession>A0ABS7DD16</accession>
<dbReference type="EMBL" id="JAHZIJ010000026">
    <property type="protein sequence ID" value="MBW7477546.1"/>
    <property type="molecule type" value="Genomic_DNA"/>
</dbReference>
<comment type="caution">
    <text evidence="3">The sequence shown here is derived from an EMBL/GenBank/DDBJ whole genome shotgun (WGS) entry which is preliminary data.</text>
</comment>
<keyword evidence="4" id="KW-1185">Reference proteome</keyword>
<evidence type="ECO:0000313" key="3">
    <source>
        <dbReference type="EMBL" id="MBW7477546.1"/>
    </source>
</evidence>
<name>A0ABS7DD16_9BACL</name>
<protein>
    <submittedName>
        <fullName evidence="3">Uncharacterized protein</fullName>
    </submittedName>
</protein>
<feature type="region of interest" description="Disordered" evidence="2">
    <location>
        <begin position="99"/>
        <end position="125"/>
    </location>
</feature>
<feature type="coiled-coil region" evidence="1">
    <location>
        <begin position="8"/>
        <end position="94"/>
    </location>
</feature>
<sequence>MENQGQPINSQQLSYEQFQAQVQQQQEQQRIQAQQALRNVGLDPRSQQISKVVIELQSIQSELQLAENQIGMQMDAQKRQIQSLQQRLQQAVTHVQSTFGANTNTNAASGSDLQPPQGQQGQFYQ</sequence>
<evidence type="ECO:0000256" key="2">
    <source>
        <dbReference type="SAM" id="MobiDB-lite"/>
    </source>
</evidence>
<evidence type="ECO:0000256" key="1">
    <source>
        <dbReference type="SAM" id="Coils"/>
    </source>
</evidence>
<organism evidence="3 4">
    <name type="scientific">Paenibacillus oenotherae</name>
    <dbReference type="NCBI Taxonomy" id="1435645"/>
    <lineage>
        <taxon>Bacteria</taxon>
        <taxon>Bacillati</taxon>
        <taxon>Bacillota</taxon>
        <taxon>Bacilli</taxon>
        <taxon>Bacillales</taxon>
        <taxon>Paenibacillaceae</taxon>
        <taxon>Paenibacillus</taxon>
    </lineage>
</organism>
<gene>
    <name evidence="3" type="ORF">K0T92_22765</name>
</gene>
<evidence type="ECO:0000313" key="4">
    <source>
        <dbReference type="Proteomes" id="UP000812277"/>
    </source>
</evidence>
<proteinExistence type="predicted"/>